<protein>
    <recommendedName>
        <fullName evidence="1">Cupin type-2 domain-containing protein</fullName>
    </recommendedName>
</protein>
<dbReference type="Pfam" id="PF07883">
    <property type="entry name" value="Cupin_2"/>
    <property type="match status" value="1"/>
</dbReference>
<dbReference type="InterPro" id="IPR053146">
    <property type="entry name" value="QDO-like"/>
</dbReference>
<evidence type="ECO:0000259" key="1">
    <source>
        <dbReference type="Pfam" id="PF07883"/>
    </source>
</evidence>
<dbReference type="PANTHER" id="PTHR36440:SF1">
    <property type="entry name" value="PUTATIVE (AFU_ORTHOLOGUE AFUA_8G07350)-RELATED"/>
    <property type="match status" value="1"/>
</dbReference>
<comment type="caution">
    <text evidence="2">The sequence shown here is derived from an EMBL/GenBank/DDBJ whole genome shotgun (WGS) entry which is preliminary data.</text>
</comment>
<feature type="domain" description="Cupin type-2" evidence="1">
    <location>
        <begin position="44"/>
        <end position="110"/>
    </location>
</feature>
<dbReference type="InterPro" id="IPR014710">
    <property type="entry name" value="RmlC-like_jellyroll"/>
</dbReference>
<proteinExistence type="predicted"/>
<sequence>MRTTVYGPVGPEAGHLSLMGPLTARTMLPAELTEGRMSIVEHYLNPKELAAPLHRHAREDEYTVVLEGRMGAMLGEDVYEAGPGELVLKPRNQWHTFWNPGTERARLLEIISPAGFEQFFQEIGQYYGPERNMDLEKLMAACDRYALEMNLESMPELIGRFGLTPPPEMTAGGG</sequence>
<organism evidence="2 3">
    <name type="scientific">Kocuria aegyptia</name>
    <dbReference type="NCBI Taxonomy" id="330943"/>
    <lineage>
        <taxon>Bacteria</taxon>
        <taxon>Bacillati</taxon>
        <taxon>Actinomycetota</taxon>
        <taxon>Actinomycetes</taxon>
        <taxon>Micrococcales</taxon>
        <taxon>Micrococcaceae</taxon>
        <taxon>Kocuria</taxon>
    </lineage>
</organism>
<evidence type="ECO:0000313" key="2">
    <source>
        <dbReference type="EMBL" id="GAA1747296.1"/>
    </source>
</evidence>
<dbReference type="Gene3D" id="2.60.120.10">
    <property type="entry name" value="Jelly Rolls"/>
    <property type="match status" value="1"/>
</dbReference>
<dbReference type="Proteomes" id="UP001501204">
    <property type="component" value="Unassembled WGS sequence"/>
</dbReference>
<name>A0ABN2K2Z5_9MICC</name>
<dbReference type="SUPFAM" id="SSF51182">
    <property type="entry name" value="RmlC-like cupins"/>
    <property type="match status" value="1"/>
</dbReference>
<dbReference type="InterPro" id="IPR011051">
    <property type="entry name" value="RmlC_Cupin_sf"/>
</dbReference>
<dbReference type="InterPro" id="IPR013096">
    <property type="entry name" value="Cupin_2"/>
</dbReference>
<keyword evidence="3" id="KW-1185">Reference proteome</keyword>
<gene>
    <name evidence="2" type="ORF">GCM10009767_02540</name>
</gene>
<dbReference type="PANTHER" id="PTHR36440">
    <property type="entry name" value="PUTATIVE (AFU_ORTHOLOGUE AFUA_8G07350)-RELATED"/>
    <property type="match status" value="1"/>
</dbReference>
<evidence type="ECO:0000313" key="3">
    <source>
        <dbReference type="Proteomes" id="UP001501204"/>
    </source>
</evidence>
<dbReference type="RefSeq" id="WP_344119112.1">
    <property type="nucleotide sequence ID" value="NZ_BAAAOA010000005.1"/>
</dbReference>
<dbReference type="EMBL" id="BAAAOA010000005">
    <property type="protein sequence ID" value="GAA1747296.1"/>
    <property type="molecule type" value="Genomic_DNA"/>
</dbReference>
<accession>A0ABN2K2Z5</accession>
<reference evidence="2 3" key="1">
    <citation type="journal article" date="2019" name="Int. J. Syst. Evol. Microbiol.">
        <title>The Global Catalogue of Microorganisms (GCM) 10K type strain sequencing project: providing services to taxonomists for standard genome sequencing and annotation.</title>
        <authorList>
            <consortium name="The Broad Institute Genomics Platform"/>
            <consortium name="The Broad Institute Genome Sequencing Center for Infectious Disease"/>
            <person name="Wu L."/>
            <person name="Ma J."/>
        </authorList>
    </citation>
    <scope>NUCLEOTIDE SEQUENCE [LARGE SCALE GENOMIC DNA]</scope>
    <source>
        <strain evidence="2 3">JCM 14735</strain>
    </source>
</reference>